<organism evidence="3 5">
    <name type="scientific">Enterobacter roggenkampii</name>
    <dbReference type="NCBI Taxonomy" id="1812935"/>
    <lineage>
        <taxon>Bacteria</taxon>
        <taxon>Pseudomonadati</taxon>
        <taxon>Pseudomonadota</taxon>
        <taxon>Gammaproteobacteria</taxon>
        <taxon>Enterobacterales</taxon>
        <taxon>Enterobacteriaceae</taxon>
        <taxon>Enterobacter</taxon>
        <taxon>Enterobacter cloacae complex</taxon>
    </lineage>
</organism>
<comment type="caution">
    <text evidence="3">The sequence shown here is derived from an EMBL/GenBank/DDBJ whole genome shotgun (WGS) entry which is preliminary data.</text>
</comment>
<dbReference type="Proteomes" id="UP000077063">
    <property type="component" value="Unassembled WGS sequence"/>
</dbReference>
<keyword evidence="1" id="KW-1133">Transmembrane helix</keyword>
<protein>
    <submittedName>
        <fullName evidence="3">Uncharacterized protein</fullName>
    </submittedName>
</protein>
<keyword evidence="1" id="KW-0812">Transmembrane</keyword>
<proteinExistence type="predicted"/>
<dbReference type="EMBL" id="FKDD01000018">
    <property type="protein sequence ID" value="SAC84776.1"/>
    <property type="molecule type" value="Genomic_DNA"/>
</dbReference>
<name>A0ABD7KL01_9ENTR</name>
<evidence type="ECO:0000313" key="3">
    <source>
        <dbReference type="EMBL" id="SAC84776.1"/>
    </source>
</evidence>
<accession>A0ABD7KL01</accession>
<keyword evidence="4" id="KW-1185">Reference proteome</keyword>
<evidence type="ECO:0000313" key="4">
    <source>
        <dbReference type="Proteomes" id="UP000077063"/>
    </source>
</evidence>
<dbReference type="RefSeq" id="WP_008500745.1">
    <property type="nucleotide sequence ID" value="NZ_BLPJ02000001.1"/>
</dbReference>
<evidence type="ECO:0000256" key="1">
    <source>
        <dbReference type="SAM" id="Phobius"/>
    </source>
</evidence>
<dbReference type="GeneID" id="73812632"/>
<evidence type="ECO:0000313" key="2">
    <source>
        <dbReference type="EMBL" id="SAA01428.1"/>
    </source>
</evidence>
<reference evidence="4 5" key="1">
    <citation type="submission" date="2016-03" db="EMBL/GenBank/DDBJ databases">
        <authorList>
            <consortium name="Pathogen Informatics"/>
        </authorList>
    </citation>
    <scope>NUCLEOTIDE SEQUENCE [LARGE SCALE GENOMIC DNA]</scope>
    <source>
        <strain evidence="2">E2161</strain>
        <strain evidence="4">e2161</strain>
        <strain evidence="3">E264</strain>
        <strain evidence="5">e264</strain>
    </source>
</reference>
<feature type="transmembrane region" description="Helical" evidence="1">
    <location>
        <begin position="16"/>
        <end position="36"/>
    </location>
</feature>
<keyword evidence="1" id="KW-0472">Membrane</keyword>
<dbReference type="AlphaFoldDB" id="A0ABD7KL01"/>
<evidence type="ECO:0000313" key="5">
    <source>
        <dbReference type="Proteomes" id="UP000077278"/>
    </source>
</evidence>
<sequence>MAAFLRTGVYHQPSCVPANAAMATISIMTVVFRIYAPGAA</sequence>
<dbReference type="EMBL" id="FKDK01000001">
    <property type="protein sequence ID" value="SAA01428.1"/>
    <property type="molecule type" value="Genomic_DNA"/>
</dbReference>
<gene>
    <name evidence="3" type="ORF">SAMEA2273136_03609</name>
    <name evidence="2" type="ORF">SAMEA2273443_00086</name>
</gene>
<dbReference type="Proteomes" id="UP000077278">
    <property type="component" value="Unassembled WGS sequence"/>
</dbReference>